<dbReference type="OrthoDB" id="7859187at2"/>
<comment type="caution">
    <text evidence="1">The sequence shown here is derived from an EMBL/GenBank/DDBJ whole genome shotgun (WGS) entry which is preliminary data.</text>
</comment>
<sequence>MPDFRARPALLLQEKGTFATFRLTPAMTVPGEEHLLAERDLLERIRAALPEGVIAHPTGPAYGDLIDPPGPEPFAEKPPTTIEGLVSAETHWARLTAARDRLDRAGATGTAEMMGVPAGWVRLMEGLAEGLAPLLEAEPGARLHFRQIKEKFGTLRVYTTLDGSENFTAQAREVIDWATAASEERCALTGRRGYGDRAGWFLILCPEAIGWRRTQRDAFHAALYPAPPKAEPDAPAP</sequence>
<dbReference type="EMBL" id="QBKP01000002">
    <property type="protein sequence ID" value="PTX52319.1"/>
    <property type="molecule type" value="Genomic_DNA"/>
</dbReference>
<dbReference type="Proteomes" id="UP000244224">
    <property type="component" value="Unassembled WGS sequence"/>
</dbReference>
<evidence type="ECO:0000313" key="2">
    <source>
        <dbReference type="Proteomes" id="UP000244224"/>
    </source>
</evidence>
<evidence type="ECO:0000313" key="1">
    <source>
        <dbReference type="EMBL" id="PTX52319.1"/>
    </source>
</evidence>
<keyword evidence="2" id="KW-1185">Reference proteome</keyword>
<proteinExistence type="predicted"/>
<accession>A0A2T6B8C1</accession>
<dbReference type="AlphaFoldDB" id="A0A2T6B8C1"/>
<organism evidence="1 2">
    <name type="scientific">Gemmobacter caeni</name>
    <dbReference type="NCBI Taxonomy" id="589035"/>
    <lineage>
        <taxon>Bacteria</taxon>
        <taxon>Pseudomonadati</taxon>
        <taxon>Pseudomonadota</taxon>
        <taxon>Alphaproteobacteria</taxon>
        <taxon>Rhodobacterales</taxon>
        <taxon>Paracoccaceae</taxon>
        <taxon>Gemmobacter</taxon>
    </lineage>
</organism>
<protein>
    <submittedName>
        <fullName evidence="1">Uncharacterized protein</fullName>
    </submittedName>
</protein>
<dbReference type="RefSeq" id="WP_108127662.1">
    <property type="nucleotide sequence ID" value="NZ_QBKP01000002.1"/>
</dbReference>
<name>A0A2T6B8C1_9RHOB</name>
<reference evidence="1 2" key="1">
    <citation type="submission" date="2018-04" db="EMBL/GenBank/DDBJ databases">
        <title>Genomic Encyclopedia of Archaeal and Bacterial Type Strains, Phase II (KMG-II): from individual species to whole genera.</title>
        <authorList>
            <person name="Goeker M."/>
        </authorList>
    </citation>
    <scope>NUCLEOTIDE SEQUENCE [LARGE SCALE GENOMIC DNA]</scope>
    <source>
        <strain evidence="1 2">DSM 21823</strain>
    </source>
</reference>
<gene>
    <name evidence="1" type="ORF">C8N34_10298</name>
</gene>